<feature type="compositionally biased region" description="Low complexity" evidence="1">
    <location>
        <begin position="163"/>
        <end position="181"/>
    </location>
</feature>
<accession>A0ABQ8UNM9</accession>
<sequence>MASKVPRKPPALDVRNIQETDILSIWANPTHNDRVNIIDRALMGDGLWDYRYRGDLRTEIFVENLVLQRLDWCKIVGFTPQTAQAFLRLFLDLHQDSVDHRLSIAESLSRLKELLSTPYPLVPWPSARPPSPSPVRALPLQPASPQPPLAPVAATPPSPAPKPAALAPPKGKAPRASSPAPTSSPAPSAAPPATPPPRSTPPPAAPSPASTPAPSAASPPPVCSTPAPVGPPADPVMVHFSRREMELIADHLAADYYRVYNLYQRVFREPQPVQAQTETVLVARPLPRVRPLAQAITLQAHQEALKRAADEAAEAGRQAALVAERGRQEAEAAAMRAAEEQSRAAALWAEQCAREEALRRQREAERAPPAPHLPADVAALVAARVGGALEGLREPLAQLVAERGRALAGTLGLQLPPAKK</sequence>
<evidence type="ECO:0000256" key="1">
    <source>
        <dbReference type="SAM" id="MobiDB-lite"/>
    </source>
</evidence>
<organism evidence="2 3">
    <name type="scientific">Paratrimastix pyriformis</name>
    <dbReference type="NCBI Taxonomy" id="342808"/>
    <lineage>
        <taxon>Eukaryota</taxon>
        <taxon>Metamonada</taxon>
        <taxon>Preaxostyla</taxon>
        <taxon>Paratrimastigidae</taxon>
        <taxon>Paratrimastix</taxon>
    </lineage>
</organism>
<keyword evidence="3" id="KW-1185">Reference proteome</keyword>
<feature type="compositionally biased region" description="Pro residues" evidence="1">
    <location>
        <begin position="182"/>
        <end position="228"/>
    </location>
</feature>
<gene>
    <name evidence="2" type="ORF">PAPYR_3451</name>
</gene>
<comment type="caution">
    <text evidence="2">The sequence shown here is derived from an EMBL/GenBank/DDBJ whole genome shotgun (WGS) entry which is preliminary data.</text>
</comment>
<feature type="compositionally biased region" description="Pro residues" evidence="1">
    <location>
        <begin position="122"/>
        <end position="133"/>
    </location>
</feature>
<feature type="compositionally biased region" description="Pro residues" evidence="1">
    <location>
        <begin position="142"/>
        <end position="162"/>
    </location>
</feature>
<dbReference type="PANTHER" id="PTHR28457">
    <property type="entry name" value="COILED-COIL DOMAIN-CONTAINING PROTEIN 189"/>
    <property type="match status" value="1"/>
</dbReference>
<dbReference type="EMBL" id="JAPMOS010000013">
    <property type="protein sequence ID" value="KAJ4460418.1"/>
    <property type="molecule type" value="Genomic_DNA"/>
</dbReference>
<protein>
    <submittedName>
        <fullName evidence="2">Uncharacterized protein</fullName>
    </submittedName>
</protein>
<dbReference type="PANTHER" id="PTHR28457:SF1">
    <property type="entry name" value="CILIA- AND FLAGELLA-ASSOCIATED PROTEIN 119"/>
    <property type="match status" value="1"/>
</dbReference>
<reference evidence="2" key="1">
    <citation type="journal article" date="2022" name="bioRxiv">
        <title>Genomics of Preaxostyla Flagellates Illuminates Evolutionary Transitions and the Path Towards Mitochondrial Loss.</title>
        <authorList>
            <person name="Novak L.V.F."/>
            <person name="Treitli S.C."/>
            <person name="Pyrih J."/>
            <person name="Halakuc P."/>
            <person name="Pipaliya S.V."/>
            <person name="Vacek V."/>
            <person name="Brzon O."/>
            <person name="Soukal P."/>
            <person name="Eme L."/>
            <person name="Dacks J.B."/>
            <person name="Karnkowska A."/>
            <person name="Elias M."/>
            <person name="Hampl V."/>
        </authorList>
    </citation>
    <scope>NUCLEOTIDE SEQUENCE</scope>
    <source>
        <strain evidence="2">RCP-MX</strain>
    </source>
</reference>
<feature type="region of interest" description="Disordered" evidence="1">
    <location>
        <begin position="122"/>
        <end position="228"/>
    </location>
</feature>
<proteinExistence type="predicted"/>
<dbReference type="InterPro" id="IPR032727">
    <property type="entry name" value="CLAMP"/>
</dbReference>
<dbReference type="Proteomes" id="UP001141327">
    <property type="component" value="Unassembled WGS sequence"/>
</dbReference>
<name>A0ABQ8UNM9_9EUKA</name>
<evidence type="ECO:0000313" key="2">
    <source>
        <dbReference type="EMBL" id="KAJ4460418.1"/>
    </source>
</evidence>
<evidence type="ECO:0000313" key="3">
    <source>
        <dbReference type="Proteomes" id="UP001141327"/>
    </source>
</evidence>